<evidence type="ECO:0000259" key="4">
    <source>
        <dbReference type="PROSITE" id="PS50113"/>
    </source>
</evidence>
<dbReference type="InterPro" id="IPR000700">
    <property type="entry name" value="PAS-assoc_C"/>
</dbReference>
<reference evidence="5 6" key="1">
    <citation type="submission" date="2017-01" db="EMBL/GenBank/DDBJ databases">
        <title>Novel large sulfur bacteria in the metagenomes of groundwater-fed chemosynthetic microbial mats in the Lake Huron basin.</title>
        <authorList>
            <person name="Sharrar A.M."/>
            <person name="Flood B.E."/>
            <person name="Bailey J.V."/>
            <person name="Jones D.S."/>
            <person name="Biddanda B."/>
            <person name="Ruberg S.A."/>
            <person name="Marcus D.N."/>
            <person name="Dick G.J."/>
        </authorList>
    </citation>
    <scope>NUCLEOTIDE SEQUENCE [LARGE SCALE GENOMIC DNA]</scope>
    <source>
        <strain evidence="5">A7</strain>
    </source>
</reference>
<dbReference type="InterPro" id="IPR001610">
    <property type="entry name" value="PAC"/>
</dbReference>
<dbReference type="Gene3D" id="3.30.450.20">
    <property type="entry name" value="PAS domain"/>
    <property type="match status" value="3"/>
</dbReference>
<accession>A0A1W9KZV7</accession>
<comment type="caution">
    <text evidence="5">The sequence shown here is derived from an EMBL/GenBank/DDBJ whole genome shotgun (WGS) entry which is preliminary data.</text>
</comment>
<sequence>MSKFKPGCFGFVLVVLTAGAALAQPVVAPDAGALQGGYAQGLGVALLAAAVVTLVLGSWNVMLRRQVVVQTRALSDSLAALEQARLASERALAEHQAMLNTDMVGIARVADRKLLWANRAFEAMFGYGRGELLGVPSSVLYPSEASYLALGQQAYPLMAAGKVFRARTEFRRRDGAPVWVELSGATLEASVGESMWLFLDVTERQRAEAVREETSQRLQKLANRVPGMLYQFLLRPDGSACLPYASDAIRDVFRVNPQDVVTDASPVIAVNHPDDVAEFVASIQDSARLLTPWQHEYRVRFGDGMVRWLYGNSVPERLDDGSVLWHGFITDITERKATDERLRQLSRSVEQAPVSIVITDLQGNILYANPSFTRNTGYTLDEAMGQNPRILKSGLTPPETYIELWDTVSKGGVWQGELHNRRKDGYLFIEHAVIAPVLDADGRISHYVAVKEDITQRKQADLVLQTSLREKVALLNEVHHRVKNNLQVIASLLRLEVGRSAQPDTRTVLKDMQGRIYAMALLHESLYRSGTFASVELGAYLKQLATQTFRTQSGLGGDVRLVLEMGAINVGMDQAAPCGLLVNELLANCLKHGFPDRRSGQVVVSLQPTAREGWWRLSVRDTGVGLPSDFEARRNQSLGLQLVSDLARQLGGQLNVGEGPGAEFSVVFHLQVFHLPD</sequence>
<dbReference type="EMBL" id="MTEI01000001">
    <property type="protein sequence ID" value="OQW90220.1"/>
    <property type="molecule type" value="Genomic_DNA"/>
</dbReference>
<dbReference type="InterPro" id="IPR000014">
    <property type="entry name" value="PAS"/>
</dbReference>
<dbReference type="InterPro" id="IPR035965">
    <property type="entry name" value="PAS-like_dom_sf"/>
</dbReference>
<dbReference type="InterPro" id="IPR003594">
    <property type="entry name" value="HATPase_dom"/>
</dbReference>
<dbReference type="InterPro" id="IPR036890">
    <property type="entry name" value="HATPase_C_sf"/>
</dbReference>
<dbReference type="CDD" id="cd00130">
    <property type="entry name" value="PAS"/>
    <property type="match status" value="3"/>
</dbReference>
<dbReference type="PROSITE" id="PS50113">
    <property type="entry name" value="PAC"/>
    <property type="match status" value="2"/>
</dbReference>
<evidence type="ECO:0000313" key="5">
    <source>
        <dbReference type="EMBL" id="OQW90220.1"/>
    </source>
</evidence>
<dbReference type="Gene3D" id="3.30.565.10">
    <property type="entry name" value="Histidine kinase-like ATPase, C-terminal domain"/>
    <property type="match status" value="1"/>
</dbReference>
<dbReference type="SMART" id="SM00387">
    <property type="entry name" value="HATPase_c"/>
    <property type="match status" value="1"/>
</dbReference>
<dbReference type="PANTHER" id="PTHR43065:SF23">
    <property type="entry name" value="SENSOR HISTIDINE KINASE PDTAS"/>
    <property type="match status" value="1"/>
</dbReference>
<dbReference type="PROSITE" id="PS50112">
    <property type="entry name" value="PAS"/>
    <property type="match status" value="1"/>
</dbReference>
<dbReference type="AlphaFoldDB" id="A0A1W9KZV7"/>
<evidence type="ECO:0000256" key="2">
    <source>
        <dbReference type="SAM" id="SignalP"/>
    </source>
</evidence>
<feature type="chain" id="PRO_5013320967" description="Signal transduction histidine kinase" evidence="2">
    <location>
        <begin position="24"/>
        <end position="677"/>
    </location>
</feature>
<dbReference type="Pfam" id="PF08447">
    <property type="entry name" value="PAS_3"/>
    <property type="match status" value="1"/>
</dbReference>
<keyword evidence="1" id="KW-0812">Transmembrane</keyword>
<dbReference type="SMART" id="SM00086">
    <property type="entry name" value="PAC"/>
    <property type="match status" value="3"/>
</dbReference>
<evidence type="ECO:0000313" key="6">
    <source>
        <dbReference type="Proteomes" id="UP000192505"/>
    </source>
</evidence>
<dbReference type="Pfam" id="PF07568">
    <property type="entry name" value="HisKA_2"/>
    <property type="match status" value="1"/>
</dbReference>
<feature type="transmembrane region" description="Helical" evidence="1">
    <location>
        <begin position="39"/>
        <end position="62"/>
    </location>
</feature>
<evidence type="ECO:0000256" key="1">
    <source>
        <dbReference type="SAM" id="Phobius"/>
    </source>
</evidence>
<dbReference type="Pfam" id="PF08448">
    <property type="entry name" value="PAS_4"/>
    <property type="match status" value="1"/>
</dbReference>
<dbReference type="Pfam" id="PF02518">
    <property type="entry name" value="HATPase_c"/>
    <property type="match status" value="1"/>
</dbReference>
<organism evidence="5 6">
    <name type="scientific">Rhodoferax ferrireducens</name>
    <dbReference type="NCBI Taxonomy" id="192843"/>
    <lineage>
        <taxon>Bacteria</taxon>
        <taxon>Pseudomonadati</taxon>
        <taxon>Pseudomonadota</taxon>
        <taxon>Betaproteobacteria</taxon>
        <taxon>Burkholderiales</taxon>
        <taxon>Comamonadaceae</taxon>
        <taxon>Rhodoferax</taxon>
    </lineage>
</organism>
<evidence type="ECO:0008006" key="7">
    <source>
        <dbReference type="Google" id="ProtNLM"/>
    </source>
</evidence>
<evidence type="ECO:0000259" key="3">
    <source>
        <dbReference type="PROSITE" id="PS50112"/>
    </source>
</evidence>
<dbReference type="InterPro" id="IPR011495">
    <property type="entry name" value="Sig_transdc_His_kin_sub2_dim/P"/>
</dbReference>
<feature type="domain" description="PAC" evidence="4">
    <location>
        <begin position="414"/>
        <end position="466"/>
    </location>
</feature>
<proteinExistence type="predicted"/>
<dbReference type="SUPFAM" id="SSF55874">
    <property type="entry name" value="ATPase domain of HSP90 chaperone/DNA topoisomerase II/histidine kinase"/>
    <property type="match status" value="1"/>
</dbReference>
<keyword evidence="1" id="KW-1133">Transmembrane helix</keyword>
<dbReference type="SMART" id="SM00091">
    <property type="entry name" value="PAS"/>
    <property type="match status" value="3"/>
</dbReference>
<feature type="signal peptide" evidence="2">
    <location>
        <begin position="1"/>
        <end position="23"/>
    </location>
</feature>
<dbReference type="Pfam" id="PF13426">
    <property type="entry name" value="PAS_9"/>
    <property type="match status" value="1"/>
</dbReference>
<gene>
    <name evidence="5" type="ORF">BWK72_03130</name>
</gene>
<dbReference type="NCBIfam" id="TIGR00229">
    <property type="entry name" value="sensory_box"/>
    <property type="match status" value="2"/>
</dbReference>
<keyword evidence="1" id="KW-0472">Membrane</keyword>
<dbReference type="SUPFAM" id="SSF55785">
    <property type="entry name" value="PYP-like sensor domain (PAS domain)"/>
    <property type="match status" value="3"/>
</dbReference>
<keyword evidence="2" id="KW-0732">Signal</keyword>
<dbReference type="InterPro" id="IPR013656">
    <property type="entry name" value="PAS_4"/>
</dbReference>
<dbReference type="InterPro" id="IPR013655">
    <property type="entry name" value="PAS_fold_3"/>
</dbReference>
<protein>
    <recommendedName>
        <fullName evidence="7">Signal transduction histidine kinase</fullName>
    </recommendedName>
</protein>
<name>A0A1W9KZV7_9BURK</name>
<dbReference type="Proteomes" id="UP000192505">
    <property type="component" value="Unassembled WGS sequence"/>
</dbReference>
<dbReference type="PANTHER" id="PTHR43065">
    <property type="entry name" value="SENSOR HISTIDINE KINASE"/>
    <property type="match status" value="1"/>
</dbReference>
<feature type="domain" description="PAS" evidence="3">
    <location>
        <begin position="341"/>
        <end position="387"/>
    </location>
</feature>
<feature type="domain" description="PAC" evidence="4">
    <location>
        <begin position="293"/>
        <end position="344"/>
    </location>
</feature>